<keyword evidence="4" id="KW-0812">Transmembrane</keyword>
<dbReference type="SMART" id="SM00364">
    <property type="entry name" value="LRR_BAC"/>
    <property type="match status" value="3"/>
</dbReference>
<feature type="compositionally biased region" description="Polar residues" evidence="3">
    <location>
        <begin position="233"/>
        <end position="259"/>
    </location>
</feature>
<dbReference type="Proteomes" id="UP000228934">
    <property type="component" value="Unassembled WGS sequence"/>
</dbReference>
<dbReference type="SMART" id="SM00369">
    <property type="entry name" value="LRR_TYP"/>
    <property type="match status" value="2"/>
</dbReference>
<sequence length="344" mass="38596">MWILIMMMIFSNTLSDANEACNRINCEKSARQTCELLQWSNFTSCKTVILNNNSIEKINPASPYTSLQILDLSYNRLKELPEHFLSDATAIKEINLGNNILEQLPENFLSNSSNLQVLKLEGNLLSKIPSSVFHSSLLNLSVDCKCDVANSIMQHLNNSLTDHSKLSVTCTSSHASSLEKLGDFLEKNCVSHGYLILYIVLPILALCLIVAGVILYLWKKKNSVDFGSKTDTEASPSNGQPRYTTRNTNVMGSTSNQGPRQDYENVFIGHLQTKTKPYDYSKEQKKPEAPSKQTMEEDPYLESDVCEGNQPIYSNTQGVYYNYGNHGDIGINKEDDDVYILPDH</sequence>
<name>A0A2G9RN00_AQUCT</name>
<dbReference type="PANTHER" id="PTHR20878:SF0">
    <property type="entry name" value="LEUCINE-RICH REPEAT-CONTAINING PROTEIN 25"/>
    <property type="match status" value="1"/>
</dbReference>
<evidence type="ECO:0000256" key="5">
    <source>
        <dbReference type="SAM" id="SignalP"/>
    </source>
</evidence>
<feature type="chain" id="PRO_5013876834" evidence="5">
    <location>
        <begin position="16"/>
        <end position="344"/>
    </location>
</feature>
<proteinExistence type="predicted"/>
<gene>
    <name evidence="6" type="ORF">AB205_0036060</name>
</gene>
<feature type="region of interest" description="Disordered" evidence="3">
    <location>
        <begin position="228"/>
        <end position="263"/>
    </location>
</feature>
<evidence type="ECO:0000313" key="6">
    <source>
        <dbReference type="EMBL" id="PIO29247.1"/>
    </source>
</evidence>
<reference evidence="7" key="1">
    <citation type="journal article" date="2017" name="Nat. Commun.">
        <title>The North American bullfrog draft genome provides insight into hormonal regulation of long noncoding RNA.</title>
        <authorList>
            <person name="Hammond S.A."/>
            <person name="Warren R.L."/>
            <person name="Vandervalk B.P."/>
            <person name="Kucuk E."/>
            <person name="Khan H."/>
            <person name="Gibb E.A."/>
            <person name="Pandoh P."/>
            <person name="Kirk H."/>
            <person name="Zhao Y."/>
            <person name="Jones M."/>
            <person name="Mungall A.J."/>
            <person name="Coope R."/>
            <person name="Pleasance S."/>
            <person name="Moore R.A."/>
            <person name="Holt R.A."/>
            <person name="Round J.M."/>
            <person name="Ohora S."/>
            <person name="Walle B.V."/>
            <person name="Veldhoen N."/>
            <person name="Helbing C.C."/>
            <person name="Birol I."/>
        </authorList>
    </citation>
    <scope>NUCLEOTIDE SEQUENCE [LARGE SCALE GENOMIC DNA]</scope>
</reference>
<keyword evidence="4" id="KW-1133">Transmembrane helix</keyword>
<evidence type="ECO:0000256" key="1">
    <source>
        <dbReference type="ARBA" id="ARBA00022614"/>
    </source>
</evidence>
<dbReference type="Pfam" id="PF13855">
    <property type="entry name" value="LRR_8"/>
    <property type="match status" value="1"/>
</dbReference>
<dbReference type="AlphaFoldDB" id="A0A2G9RN00"/>
<keyword evidence="5" id="KW-0732">Signal</keyword>
<evidence type="ECO:0000256" key="2">
    <source>
        <dbReference type="ARBA" id="ARBA00022737"/>
    </source>
</evidence>
<protein>
    <submittedName>
        <fullName evidence="6">Uncharacterized protein</fullName>
    </submittedName>
</protein>
<dbReference type="InterPro" id="IPR001611">
    <property type="entry name" value="Leu-rich_rpt"/>
</dbReference>
<organism evidence="6 7">
    <name type="scientific">Aquarana catesbeiana</name>
    <name type="common">American bullfrog</name>
    <name type="synonym">Rana catesbeiana</name>
    <dbReference type="NCBI Taxonomy" id="8400"/>
    <lineage>
        <taxon>Eukaryota</taxon>
        <taxon>Metazoa</taxon>
        <taxon>Chordata</taxon>
        <taxon>Craniata</taxon>
        <taxon>Vertebrata</taxon>
        <taxon>Euteleostomi</taxon>
        <taxon>Amphibia</taxon>
        <taxon>Batrachia</taxon>
        <taxon>Anura</taxon>
        <taxon>Neobatrachia</taxon>
        <taxon>Ranoidea</taxon>
        <taxon>Ranidae</taxon>
        <taxon>Aquarana</taxon>
    </lineage>
</organism>
<evidence type="ECO:0000256" key="4">
    <source>
        <dbReference type="SAM" id="Phobius"/>
    </source>
</evidence>
<dbReference type="SUPFAM" id="SSF52058">
    <property type="entry name" value="L domain-like"/>
    <property type="match status" value="1"/>
</dbReference>
<dbReference type="Gene3D" id="3.80.10.10">
    <property type="entry name" value="Ribonuclease Inhibitor"/>
    <property type="match status" value="1"/>
</dbReference>
<evidence type="ECO:0000313" key="7">
    <source>
        <dbReference type="Proteomes" id="UP000228934"/>
    </source>
</evidence>
<dbReference type="InterPro" id="IPR039243">
    <property type="entry name" value="LRRC25"/>
</dbReference>
<dbReference type="InterPro" id="IPR032675">
    <property type="entry name" value="LRR_dom_sf"/>
</dbReference>
<keyword evidence="2" id="KW-0677">Repeat</keyword>
<feature type="transmembrane region" description="Helical" evidence="4">
    <location>
        <begin position="195"/>
        <end position="218"/>
    </location>
</feature>
<dbReference type="EMBL" id="KV937338">
    <property type="protein sequence ID" value="PIO29247.1"/>
    <property type="molecule type" value="Genomic_DNA"/>
</dbReference>
<dbReference type="PANTHER" id="PTHR20878">
    <property type="entry name" value="LEUCINE-RICH REPEAT CONTAINING PROTEIN 25"/>
    <property type="match status" value="1"/>
</dbReference>
<evidence type="ECO:0000256" key="3">
    <source>
        <dbReference type="SAM" id="MobiDB-lite"/>
    </source>
</evidence>
<keyword evidence="4" id="KW-0472">Membrane</keyword>
<dbReference type="PROSITE" id="PS51450">
    <property type="entry name" value="LRR"/>
    <property type="match status" value="2"/>
</dbReference>
<feature type="signal peptide" evidence="5">
    <location>
        <begin position="1"/>
        <end position="15"/>
    </location>
</feature>
<dbReference type="OrthoDB" id="8400687at2759"/>
<keyword evidence="7" id="KW-1185">Reference proteome</keyword>
<feature type="compositionally biased region" description="Basic and acidic residues" evidence="3">
    <location>
        <begin position="278"/>
        <end position="289"/>
    </location>
</feature>
<dbReference type="InterPro" id="IPR003591">
    <property type="entry name" value="Leu-rich_rpt_typical-subtyp"/>
</dbReference>
<feature type="region of interest" description="Disordered" evidence="3">
    <location>
        <begin position="278"/>
        <end position="300"/>
    </location>
</feature>
<keyword evidence="1" id="KW-0433">Leucine-rich repeat</keyword>
<accession>A0A2G9RN00</accession>